<dbReference type="Pfam" id="PF00675">
    <property type="entry name" value="Peptidase_M16"/>
    <property type="match status" value="1"/>
</dbReference>
<dbReference type="Pfam" id="PF05193">
    <property type="entry name" value="Peptidase_M16_C"/>
    <property type="match status" value="1"/>
</dbReference>
<dbReference type="SUPFAM" id="SSF63411">
    <property type="entry name" value="LuxS/MPP-like metallohydrolase"/>
    <property type="match status" value="2"/>
</dbReference>
<comment type="similarity">
    <text evidence="2">Belongs to the peptidase M16 family.</text>
</comment>
<evidence type="ECO:0000256" key="1">
    <source>
        <dbReference type="ARBA" id="ARBA00002123"/>
    </source>
</evidence>
<dbReference type="InterPro" id="IPR011249">
    <property type="entry name" value="Metalloenz_LuxS/M16"/>
</dbReference>
<evidence type="ECO:0000313" key="5">
    <source>
        <dbReference type="EMBL" id="CAD8727368.1"/>
    </source>
</evidence>
<dbReference type="EMBL" id="HBFF01000351">
    <property type="protein sequence ID" value="CAD8727368.1"/>
    <property type="molecule type" value="Transcribed_RNA"/>
</dbReference>
<dbReference type="GO" id="GO:0046872">
    <property type="term" value="F:metal ion binding"/>
    <property type="evidence" value="ECO:0007669"/>
    <property type="project" value="InterPro"/>
</dbReference>
<dbReference type="InterPro" id="IPR011765">
    <property type="entry name" value="Pept_M16_N"/>
</dbReference>
<evidence type="ECO:0000259" key="4">
    <source>
        <dbReference type="Pfam" id="PF05193"/>
    </source>
</evidence>
<dbReference type="GO" id="GO:0005739">
    <property type="term" value="C:mitochondrion"/>
    <property type="evidence" value="ECO:0007669"/>
    <property type="project" value="TreeGrafter"/>
</dbReference>
<dbReference type="PANTHER" id="PTHR11851">
    <property type="entry name" value="METALLOPROTEASE"/>
    <property type="match status" value="1"/>
</dbReference>
<name>A0A7S0T7B1_9CHLO</name>
<dbReference type="Gene3D" id="3.30.830.10">
    <property type="entry name" value="Metalloenzyme, LuxS/M16 peptidase-like"/>
    <property type="match status" value="2"/>
</dbReference>
<dbReference type="PANTHER" id="PTHR11851:SF49">
    <property type="entry name" value="MITOCHONDRIAL-PROCESSING PEPTIDASE SUBUNIT ALPHA"/>
    <property type="match status" value="1"/>
</dbReference>
<reference evidence="5" key="1">
    <citation type="submission" date="2021-01" db="EMBL/GenBank/DDBJ databases">
        <authorList>
            <person name="Corre E."/>
            <person name="Pelletier E."/>
            <person name="Niang G."/>
            <person name="Scheremetjew M."/>
            <person name="Finn R."/>
            <person name="Kale V."/>
            <person name="Holt S."/>
            <person name="Cochrane G."/>
            <person name="Meng A."/>
            <person name="Brown T."/>
            <person name="Cohen L."/>
        </authorList>
    </citation>
    <scope>NUCLEOTIDE SEQUENCE</scope>
    <source>
        <strain evidence="5">Clade-D-RCC2573</strain>
    </source>
</reference>
<evidence type="ECO:0008006" key="6">
    <source>
        <dbReference type="Google" id="ProtNLM"/>
    </source>
</evidence>
<evidence type="ECO:0000259" key="3">
    <source>
        <dbReference type="Pfam" id="PF00675"/>
    </source>
</evidence>
<gene>
    <name evidence="5" type="ORF">OMED0936_LOCUS276</name>
</gene>
<feature type="domain" description="Peptidase M16 N-terminal" evidence="3">
    <location>
        <begin position="87"/>
        <end position="233"/>
    </location>
</feature>
<comment type="function">
    <text evidence="1">Substrate recognition and binding subunit of the essential mitochondrial processing protease (MPP), which cleaves the mitochondrial sequence off newly imported precursors proteins.</text>
</comment>
<dbReference type="InterPro" id="IPR007863">
    <property type="entry name" value="Peptidase_M16_C"/>
</dbReference>
<dbReference type="InterPro" id="IPR050361">
    <property type="entry name" value="MPP/UQCRC_Complex"/>
</dbReference>
<protein>
    <recommendedName>
        <fullName evidence="6">Mitochondrial-processing peptidase subunit alpha</fullName>
    </recommendedName>
</protein>
<feature type="domain" description="Peptidase M16 C-terminal" evidence="4">
    <location>
        <begin position="240"/>
        <end position="424"/>
    </location>
</feature>
<dbReference type="AlphaFoldDB" id="A0A7S0T7B1"/>
<organism evidence="5">
    <name type="scientific">Ostreococcus mediterraneus</name>
    <dbReference type="NCBI Taxonomy" id="1486918"/>
    <lineage>
        <taxon>Eukaryota</taxon>
        <taxon>Viridiplantae</taxon>
        <taxon>Chlorophyta</taxon>
        <taxon>Mamiellophyceae</taxon>
        <taxon>Mamiellales</taxon>
        <taxon>Bathycoccaceae</taxon>
        <taxon>Ostreococcus</taxon>
    </lineage>
</organism>
<sequence length="504" mass="52858">MMHAHARGRAFGSIASRAYAAAAQPALGTTTKADKAPGFLSALFAGSKATVFPPMGEPYGASGIGANTDAVAAPTTSVTVLANGATIASENAPRGATVALGAYANVGSERERSGWQSGFTHALERAAFRATKNRTTFRVTRECEVIGATLSASASREQFSYACDALKTHVPAAVELLLDCAINPRLHNHEVEEVVKAMQAEVKELHENPQALLMEATHATAYSGGLGNALVAPTGDLSHITGDALREFVSENFTAPRMVLAASGCEHDELVRIAEPMLSTLPAGEGAPATPSVYVGGDYRQKTDSPITSIVLGFEFKGGWRDTKASTAMTVLTMLLGGGGSFSAGGPGKGMYSRLYTRVLNRYSWAQNCTAFHSIFNDTGIVGISAMANSAHVGDMVKVMASELQSVAAKGGVQEQELERAKNATVSSILMNLESKAVIAEDIGRQMLTYKYRKSAADFIAEVRAVSAADIAKAAADLLASNPTVAMSGELHAAPRYEDIKAMF</sequence>
<accession>A0A7S0T7B1</accession>
<evidence type="ECO:0000256" key="2">
    <source>
        <dbReference type="ARBA" id="ARBA00007261"/>
    </source>
</evidence>
<proteinExistence type="inferred from homology"/>